<evidence type="ECO:0000256" key="1">
    <source>
        <dbReference type="ARBA" id="ARBA00002355"/>
    </source>
</evidence>
<feature type="compositionally biased region" description="Basic residues" evidence="6">
    <location>
        <begin position="472"/>
        <end position="488"/>
    </location>
</feature>
<dbReference type="OrthoDB" id="361362at2759"/>
<dbReference type="Proteomes" id="UP000054477">
    <property type="component" value="Unassembled WGS sequence"/>
</dbReference>
<evidence type="ECO:0000256" key="5">
    <source>
        <dbReference type="RuleBase" id="RU368021"/>
    </source>
</evidence>
<dbReference type="PANTHER" id="PTHR16056">
    <property type="entry name" value="REGULATOR OF MICROTUBULE DYNAMICS PROTEIN"/>
    <property type="match status" value="1"/>
</dbReference>
<comment type="similarity">
    <text evidence="3 5">Belongs to the IPI1/TEX10 family.</text>
</comment>
<dbReference type="GO" id="GO:0005634">
    <property type="term" value="C:nucleus"/>
    <property type="evidence" value="ECO:0007669"/>
    <property type="project" value="UniProtKB-SubCell"/>
</dbReference>
<feature type="domain" description="Pre-rRNA-processing protein Ipi1 N-terminal" evidence="7">
    <location>
        <begin position="140"/>
        <end position="244"/>
    </location>
</feature>
<dbReference type="PANTHER" id="PTHR16056:SF2">
    <property type="entry name" value="TESTIS-EXPRESSED PROTEIN 10"/>
    <property type="match status" value="1"/>
</dbReference>
<dbReference type="GO" id="GO:0120330">
    <property type="term" value="C:rixosome complex"/>
    <property type="evidence" value="ECO:0007669"/>
    <property type="project" value="UniProtKB-UniRule"/>
</dbReference>
<keyword evidence="4 5" id="KW-0539">Nucleus</keyword>
<evidence type="ECO:0000259" key="7">
    <source>
        <dbReference type="Pfam" id="PF12333"/>
    </source>
</evidence>
<comment type="function">
    <text evidence="1 5">Component of the RIX1 complex required for processing of ITS2 sequences from 35S pre-rRNA.</text>
</comment>
<dbReference type="AlphaFoldDB" id="A0A0C9YFT5"/>
<evidence type="ECO:0000313" key="9">
    <source>
        <dbReference type="Proteomes" id="UP000054477"/>
    </source>
</evidence>
<gene>
    <name evidence="8" type="ORF">K443DRAFT_129497</name>
</gene>
<dbReference type="HOGENOM" id="CLU_013988_0_0_1"/>
<reference evidence="8 9" key="1">
    <citation type="submission" date="2014-04" db="EMBL/GenBank/DDBJ databases">
        <authorList>
            <consortium name="DOE Joint Genome Institute"/>
            <person name="Kuo A."/>
            <person name="Kohler A."/>
            <person name="Nagy L.G."/>
            <person name="Floudas D."/>
            <person name="Copeland A."/>
            <person name="Barry K.W."/>
            <person name="Cichocki N."/>
            <person name="Veneault-Fourrey C."/>
            <person name="LaButti K."/>
            <person name="Lindquist E.A."/>
            <person name="Lipzen A."/>
            <person name="Lundell T."/>
            <person name="Morin E."/>
            <person name="Murat C."/>
            <person name="Sun H."/>
            <person name="Tunlid A."/>
            <person name="Henrissat B."/>
            <person name="Grigoriev I.V."/>
            <person name="Hibbett D.S."/>
            <person name="Martin F."/>
            <person name="Nordberg H.P."/>
            <person name="Cantor M.N."/>
            <person name="Hua S.X."/>
        </authorList>
    </citation>
    <scope>NUCLEOTIDE SEQUENCE [LARGE SCALE GENOMIC DNA]</scope>
    <source>
        <strain evidence="8 9">LaAM-08-1</strain>
    </source>
</reference>
<sequence length="721" mass="79731">MPKSSKKKKDKAADFSKAKLKLGKGKQAASNVIDTSFKARSINLPTQSIASHKNADVPSTKRRLTFDDLLAHLKHYSPGTRKDAILGLRELLEGHNELVESSLTPLLNALVRLIGDEDAGVRKNLLSFFSWLFPRVDVEHILPHSSMLLLFTTSAQTHIFPEIRIDAVRFLDVFLEYIPQLVISGWREDGKGSGSRVLEGYLGILNAGTRFGETDGPLKATSTASVVLTPASKLVVLRSLSTFLIHALAPTGDFQKSCRELFDPSNPTQAWYLKNAFSSEEAYHTFERLLQPSFQAGSKGHPVQVWEAEVDEGDDFIIPAVPWSKPCWTLDELMNGIECSAVEAEGHDSPETPVLSFVAHIAQTLHSTLLATFLDCAPTVFSLGSTPSEAETQLVVTVVRIIHTLYEPILQSSLAKQNDVDNLSSLIGYMTPYFPSTGGTDGKFDRACEEFNLIFCELTSLLLNAPDNSFSKHQKRRSRNPNPSHKHSQRDSVLSSQTCRVSDYVIRRLRGQSDSPSQIGHVLGASAYVSLLPTIWALINKPLPRDTTTNEVLCTVIDHALKLSSKSPCKRLTIEFVARLILLSSTPQYHGNMRVGRDVAEDQKFESWLIHLPQVLWEIGSSNLLSTETVLRVLLRILQRRSKLVHDETIASLGSRLAPFFSVNHSVRGHLAGPYRNLPAQSPIRRLALDLGMDVGGLLAAVNLAVEGTGQENYWNHLTMA</sequence>
<dbReference type="SUPFAM" id="SSF48371">
    <property type="entry name" value="ARM repeat"/>
    <property type="match status" value="1"/>
</dbReference>
<dbReference type="EMBL" id="KN838550">
    <property type="protein sequence ID" value="KIK06918.1"/>
    <property type="molecule type" value="Genomic_DNA"/>
</dbReference>
<evidence type="ECO:0000256" key="4">
    <source>
        <dbReference type="ARBA" id="ARBA00023242"/>
    </source>
</evidence>
<keyword evidence="5" id="KW-0698">rRNA processing</keyword>
<feature type="region of interest" description="Disordered" evidence="6">
    <location>
        <begin position="470"/>
        <end position="496"/>
    </location>
</feature>
<name>A0A0C9YFT5_9AGAR</name>
<dbReference type="Gene3D" id="1.25.10.10">
    <property type="entry name" value="Leucine-rich Repeat Variant"/>
    <property type="match status" value="1"/>
</dbReference>
<reference evidence="9" key="2">
    <citation type="submission" date="2015-01" db="EMBL/GenBank/DDBJ databases">
        <title>Evolutionary Origins and Diversification of the Mycorrhizal Mutualists.</title>
        <authorList>
            <consortium name="DOE Joint Genome Institute"/>
            <consortium name="Mycorrhizal Genomics Consortium"/>
            <person name="Kohler A."/>
            <person name="Kuo A."/>
            <person name="Nagy L.G."/>
            <person name="Floudas D."/>
            <person name="Copeland A."/>
            <person name="Barry K.W."/>
            <person name="Cichocki N."/>
            <person name="Veneault-Fourrey C."/>
            <person name="LaButti K."/>
            <person name="Lindquist E.A."/>
            <person name="Lipzen A."/>
            <person name="Lundell T."/>
            <person name="Morin E."/>
            <person name="Murat C."/>
            <person name="Riley R."/>
            <person name="Ohm R."/>
            <person name="Sun H."/>
            <person name="Tunlid A."/>
            <person name="Henrissat B."/>
            <person name="Grigoriev I.V."/>
            <person name="Hibbett D.S."/>
            <person name="Martin F."/>
        </authorList>
    </citation>
    <scope>NUCLEOTIDE SEQUENCE [LARGE SCALE GENOMIC DNA]</scope>
    <source>
        <strain evidence="9">LaAM-08-1</strain>
    </source>
</reference>
<comment type="subcellular location">
    <subcellularLocation>
        <location evidence="2 5">Nucleus</location>
    </subcellularLocation>
</comment>
<protein>
    <recommendedName>
        <fullName evidence="5">Pre-rRNA-processing protein</fullName>
    </recommendedName>
</protein>
<evidence type="ECO:0000256" key="2">
    <source>
        <dbReference type="ARBA" id="ARBA00004123"/>
    </source>
</evidence>
<accession>A0A0C9YFT5</accession>
<evidence type="ECO:0000256" key="3">
    <source>
        <dbReference type="ARBA" id="ARBA00006427"/>
    </source>
</evidence>
<dbReference type="InterPro" id="IPR016024">
    <property type="entry name" value="ARM-type_fold"/>
</dbReference>
<keyword evidence="9" id="KW-1185">Reference proteome</keyword>
<dbReference type="InterPro" id="IPR024679">
    <property type="entry name" value="Ipi1_N"/>
</dbReference>
<comment type="subunit">
    <text evidence="5">Component of the RIX1 complex.</text>
</comment>
<dbReference type="GO" id="GO:0006364">
    <property type="term" value="P:rRNA processing"/>
    <property type="evidence" value="ECO:0007669"/>
    <property type="project" value="UniProtKB-UniRule"/>
</dbReference>
<evidence type="ECO:0000256" key="6">
    <source>
        <dbReference type="SAM" id="MobiDB-lite"/>
    </source>
</evidence>
<dbReference type="InterPro" id="IPR011989">
    <property type="entry name" value="ARM-like"/>
</dbReference>
<dbReference type="STRING" id="1095629.A0A0C9YFT5"/>
<proteinExistence type="inferred from homology"/>
<dbReference type="Pfam" id="PF12333">
    <property type="entry name" value="Ipi1_N"/>
    <property type="match status" value="1"/>
</dbReference>
<evidence type="ECO:0000313" key="8">
    <source>
        <dbReference type="EMBL" id="KIK06918.1"/>
    </source>
</evidence>
<organism evidence="8 9">
    <name type="scientific">Laccaria amethystina LaAM-08-1</name>
    <dbReference type="NCBI Taxonomy" id="1095629"/>
    <lineage>
        <taxon>Eukaryota</taxon>
        <taxon>Fungi</taxon>
        <taxon>Dikarya</taxon>
        <taxon>Basidiomycota</taxon>
        <taxon>Agaricomycotina</taxon>
        <taxon>Agaricomycetes</taxon>
        <taxon>Agaricomycetidae</taxon>
        <taxon>Agaricales</taxon>
        <taxon>Agaricineae</taxon>
        <taxon>Hydnangiaceae</taxon>
        <taxon>Laccaria</taxon>
    </lineage>
</organism>
<keyword evidence="5" id="KW-0690">Ribosome biogenesis</keyword>